<feature type="chain" id="PRO_5042151750" description="Macrofage activating glycoprotein" evidence="2">
    <location>
        <begin position="20"/>
        <end position="370"/>
    </location>
</feature>
<evidence type="ECO:0000256" key="2">
    <source>
        <dbReference type="SAM" id="SignalP"/>
    </source>
</evidence>
<organism evidence="3 4">
    <name type="scientific">Mycena belliarum</name>
    <dbReference type="NCBI Taxonomy" id="1033014"/>
    <lineage>
        <taxon>Eukaryota</taxon>
        <taxon>Fungi</taxon>
        <taxon>Dikarya</taxon>
        <taxon>Basidiomycota</taxon>
        <taxon>Agaricomycotina</taxon>
        <taxon>Agaricomycetes</taxon>
        <taxon>Agaricomycetidae</taxon>
        <taxon>Agaricales</taxon>
        <taxon>Marasmiineae</taxon>
        <taxon>Mycenaceae</taxon>
        <taxon>Mycena</taxon>
    </lineage>
</organism>
<feature type="region of interest" description="Disordered" evidence="1">
    <location>
        <begin position="325"/>
        <end position="346"/>
    </location>
</feature>
<proteinExistence type="predicted"/>
<evidence type="ECO:0000313" key="4">
    <source>
        <dbReference type="Proteomes" id="UP001222325"/>
    </source>
</evidence>
<reference evidence="3" key="1">
    <citation type="submission" date="2023-03" db="EMBL/GenBank/DDBJ databases">
        <title>Massive genome expansion in bonnet fungi (Mycena s.s.) driven by repeated elements and novel gene families across ecological guilds.</title>
        <authorList>
            <consortium name="Lawrence Berkeley National Laboratory"/>
            <person name="Harder C.B."/>
            <person name="Miyauchi S."/>
            <person name="Viragh M."/>
            <person name="Kuo A."/>
            <person name="Thoen E."/>
            <person name="Andreopoulos B."/>
            <person name="Lu D."/>
            <person name="Skrede I."/>
            <person name="Drula E."/>
            <person name="Henrissat B."/>
            <person name="Morin E."/>
            <person name="Kohler A."/>
            <person name="Barry K."/>
            <person name="LaButti K."/>
            <person name="Morin E."/>
            <person name="Salamov A."/>
            <person name="Lipzen A."/>
            <person name="Mereny Z."/>
            <person name="Hegedus B."/>
            <person name="Baldrian P."/>
            <person name="Stursova M."/>
            <person name="Weitz H."/>
            <person name="Taylor A."/>
            <person name="Grigoriev I.V."/>
            <person name="Nagy L.G."/>
            <person name="Martin F."/>
            <person name="Kauserud H."/>
        </authorList>
    </citation>
    <scope>NUCLEOTIDE SEQUENCE</scope>
    <source>
        <strain evidence="3">CBHHK173m</strain>
    </source>
</reference>
<evidence type="ECO:0000313" key="3">
    <source>
        <dbReference type="EMBL" id="KAJ7081586.1"/>
    </source>
</evidence>
<accession>A0AAD6XQZ5</accession>
<sequence>MSATLLSVSLLAAATVVRADYFSKDPLVNKVVPFNAIPYQVMTDRDDPRGFQSGYNICNSTTENQNSLCQTMFVNHMDDFCLWAPAPPNSSIADTEGDVVAWCSKKGHGSRIFPAGAITGLQMIQTPSYIQIAGTIKQELLNIVGEFGGELDSGGQDGEGNPMGGLVYSNAFKSNNGNNATYQQAQHWSFFIGANSFCGKICDQTGSNPQGLCQNIYDRLGCQYNAPNNAAAGVFEKCDGDDMIPVGTYIVNGVTSVYHQPAQETIPLGVIPYTPTPAPSSNCVTYTSAALFADGAAITGAPQGGSATTTGASAGATTKGAATSKGAAGAASGSKTGSAPGPSGSSGAAGAWGVSVGALVFAAAAVFAQA</sequence>
<keyword evidence="4" id="KW-1185">Reference proteome</keyword>
<name>A0AAD6XQZ5_9AGAR</name>
<comment type="caution">
    <text evidence="3">The sequence shown here is derived from an EMBL/GenBank/DDBJ whole genome shotgun (WGS) entry which is preliminary data.</text>
</comment>
<dbReference type="Proteomes" id="UP001222325">
    <property type="component" value="Unassembled WGS sequence"/>
</dbReference>
<dbReference type="AlphaFoldDB" id="A0AAD6XQZ5"/>
<evidence type="ECO:0008006" key="5">
    <source>
        <dbReference type="Google" id="ProtNLM"/>
    </source>
</evidence>
<protein>
    <recommendedName>
        <fullName evidence="5">Macrofage activating glycoprotein</fullName>
    </recommendedName>
</protein>
<feature type="signal peptide" evidence="2">
    <location>
        <begin position="1"/>
        <end position="19"/>
    </location>
</feature>
<keyword evidence="2" id="KW-0732">Signal</keyword>
<evidence type="ECO:0000256" key="1">
    <source>
        <dbReference type="SAM" id="MobiDB-lite"/>
    </source>
</evidence>
<dbReference type="EMBL" id="JARJCN010000049">
    <property type="protein sequence ID" value="KAJ7081586.1"/>
    <property type="molecule type" value="Genomic_DNA"/>
</dbReference>
<gene>
    <name evidence="3" type="ORF">B0H15DRAFT_890125</name>
</gene>